<evidence type="ECO:0000256" key="3">
    <source>
        <dbReference type="ARBA" id="ARBA00022989"/>
    </source>
</evidence>
<feature type="transmembrane region" description="Helical" evidence="5">
    <location>
        <begin position="156"/>
        <end position="175"/>
    </location>
</feature>
<evidence type="ECO:0000256" key="4">
    <source>
        <dbReference type="ARBA" id="ARBA00023136"/>
    </source>
</evidence>
<name>A0A318STS5_9RHOB</name>
<accession>A0A318STS5</accession>
<dbReference type="Pfam" id="PF07298">
    <property type="entry name" value="NnrU"/>
    <property type="match status" value="1"/>
</dbReference>
<dbReference type="GO" id="GO:0016020">
    <property type="term" value="C:membrane"/>
    <property type="evidence" value="ECO:0007669"/>
    <property type="project" value="UniProtKB-SubCell"/>
</dbReference>
<dbReference type="AlphaFoldDB" id="A0A318STS5"/>
<keyword evidence="3 5" id="KW-1133">Transmembrane helix</keyword>
<dbReference type="OrthoDB" id="5293641at2"/>
<reference evidence="7 8" key="1">
    <citation type="submission" date="2018-06" db="EMBL/GenBank/DDBJ databases">
        <title>Genomic Encyclopedia of Type Strains, Phase III (KMG-III): the genomes of soil and plant-associated and newly described type strains.</title>
        <authorList>
            <person name="Whitman W."/>
        </authorList>
    </citation>
    <scope>NUCLEOTIDE SEQUENCE [LARGE SCALE GENOMIC DNA]</scope>
    <source>
        <strain evidence="7 8">CECT 9025</strain>
    </source>
</reference>
<dbReference type="Proteomes" id="UP000248311">
    <property type="component" value="Unassembled WGS sequence"/>
</dbReference>
<dbReference type="RefSeq" id="WP_110813812.1">
    <property type="nucleotide sequence ID" value="NZ_QJTE01000002.1"/>
</dbReference>
<comment type="caution">
    <text evidence="7">The sequence shown here is derived from an EMBL/GenBank/DDBJ whole genome shotgun (WGS) entry which is preliminary data.</text>
</comment>
<feature type="domain" description="NnrU" evidence="6">
    <location>
        <begin position="4"/>
        <end position="176"/>
    </location>
</feature>
<keyword evidence="2 5" id="KW-0812">Transmembrane</keyword>
<evidence type="ECO:0000256" key="1">
    <source>
        <dbReference type="ARBA" id="ARBA00004141"/>
    </source>
</evidence>
<protein>
    <submittedName>
        <fullName evidence="7">NnrU protein</fullName>
    </submittedName>
</protein>
<keyword evidence="4 5" id="KW-0472">Membrane</keyword>
<proteinExistence type="predicted"/>
<feature type="transmembrane region" description="Helical" evidence="5">
    <location>
        <begin position="34"/>
        <end position="51"/>
    </location>
</feature>
<evidence type="ECO:0000256" key="5">
    <source>
        <dbReference type="SAM" id="Phobius"/>
    </source>
</evidence>
<comment type="subcellular location">
    <subcellularLocation>
        <location evidence="1">Membrane</location>
        <topology evidence="1">Multi-pass membrane protein</topology>
    </subcellularLocation>
</comment>
<dbReference type="EMBL" id="QJTE01000002">
    <property type="protein sequence ID" value="PYE84755.1"/>
    <property type="molecule type" value="Genomic_DNA"/>
</dbReference>
<evidence type="ECO:0000313" key="8">
    <source>
        <dbReference type="Proteomes" id="UP000248311"/>
    </source>
</evidence>
<keyword evidence="8" id="KW-1185">Reference proteome</keyword>
<sequence>MPGLVLGLLLWSLPHMFKRLAPNARAKLGEPGKGLVSLCLVLGIVCMTLGYKSWASPQLWYPAPWLTGVNNLLVLVAVYLFACSGMKTLVARRWRHPQLTAVILWAVAHLLVNGDLASVVLFGGLLLWALAEIALIEAGGPREAVPPPAGPRKEMMALLGAVVVYGLIGLVHGWVGPWPFGG</sequence>
<feature type="transmembrane region" description="Helical" evidence="5">
    <location>
        <begin position="102"/>
        <end position="135"/>
    </location>
</feature>
<organism evidence="7 8">
    <name type="scientific">Pseudoroseicyclus aestuarii</name>
    <dbReference type="NCBI Taxonomy" id="1795041"/>
    <lineage>
        <taxon>Bacteria</taxon>
        <taxon>Pseudomonadati</taxon>
        <taxon>Pseudomonadota</taxon>
        <taxon>Alphaproteobacteria</taxon>
        <taxon>Rhodobacterales</taxon>
        <taxon>Paracoccaceae</taxon>
        <taxon>Pseudoroseicyclus</taxon>
    </lineage>
</organism>
<evidence type="ECO:0000259" key="6">
    <source>
        <dbReference type="Pfam" id="PF07298"/>
    </source>
</evidence>
<gene>
    <name evidence="7" type="ORF">DFP88_102558</name>
</gene>
<dbReference type="InterPro" id="IPR009915">
    <property type="entry name" value="NnrU_dom"/>
</dbReference>
<evidence type="ECO:0000313" key="7">
    <source>
        <dbReference type="EMBL" id="PYE84755.1"/>
    </source>
</evidence>
<feature type="transmembrane region" description="Helical" evidence="5">
    <location>
        <begin position="63"/>
        <end position="82"/>
    </location>
</feature>
<evidence type="ECO:0000256" key="2">
    <source>
        <dbReference type="ARBA" id="ARBA00022692"/>
    </source>
</evidence>